<comment type="subcellular location">
    <subcellularLocation>
        <location evidence="1 7">Cell membrane</location>
        <topology evidence="1 7">Multi-pass membrane protein</topology>
    </subcellularLocation>
</comment>
<evidence type="ECO:0000256" key="4">
    <source>
        <dbReference type="ARBA" id="ARBA00022692"/>
    </source>
</evidence>
<evidence type="ECO:0000256" key="2">
    <source>
        <dbReference type="ARBA" id="ARBA00022448"/>
    </source>
</evidence>
<dbReference type="Proteomes" id="UP000824140">
    <property type="component" value="Unassembled WGS sequence"/>
</dbReference>
<feature type="transmembrane region" description="Helical" evidence="7">
    <location>
        <begin position="83"/>
        <end position="104"/>
    </location>
</feature>
<reference evidence="9" key="1">
    <citation type="submission" date="2020-10" db="EMBL/GenBank/DDBJ databases">
        <authorList>
            <person name="Gilroy R."/>
        </authorList>
    </citation>
    <scope>NUCLEOTIDE SEQUENCE</scope>
    <source>
        <strain evidence="9">13766</strain>
    </source>
</reference>
<feature type="transmembrane region" description="Helical" evidence="7">
    <location>
        <begin position="213"/>
        <end position="231"/>
    </location>
</feature>
<dbReference type="InterPro" id="IPR035906">
    <property type="entry name" value="MetI-like_sf"/>
</dbReference>
<evidence type="ECO:0000259" key="8">
    <source>
        <dbReference type="PROSITE" id="PS50928"/>
    </source>
</evidence>
<comment type="similarity">
    <text evidence="7">Belongs to the binding-protein-dependent transport system permease family.</text>
</comment>
<dbReference type="Gene3D" id="1.10.3720.10">
    <property type="entry name" value="MetI-like"/>
    <property type="match status" value="1"/>
</dbReference>
<reference evidence="9" key="2">
    <citation type="journal article" date="2021" name="PeerJ">
        <title>Extensive microbial diversity within the chicken gut microbiome revealed by metagenomics and culture.</title>
        <authorList>
            <person name="Gilroy R."/>
            <person name="Ravi A."/>
            <person name="Getino M."/>
            <person name="Pursley I."/>
            <person name="Horton D.L."/>
            <person name="Alikhan N.F."/>
            <person name="Baker D."/>
            <person name="Gharbi K."/>
            <person name="Hall N."/>
            <person name="Watson M."/>
            <person name="Adriaenssens E.M."/>
            <person name="Foster-Nyarko E."/>
            <person name="Jarju S."/>
            <person name="Secka A."/>
            <person name="Antonio M."/>
            <person name="Oren A."/>
            <person name="Chaudhuri R.R."/>
            <person name="La Ragione R."/>
            <person name="Hildebrand F."/>
            <person name="Pallen M.J."/>
        </authorList>
    </citation>
    <scope>NUCLEOTIDE SEQUENCE</scope>
    <source>
        <strain evidence="9">13766</strain>
    </source>
</reference>
<dbReference type="PANTHER" id="PTHR43227:SF11">
    <property type="entry name" value="BLL4140 PROTEIN"/>
    <property type="match status" value="1"/>
</dbReference>
<dbReference type="PROSITE" id="PS50928">
    <property type="entry name" value="ABC_TM1"/>
    <property type="match status" value="1"/>
</dbReference>
<keyword evidence="6 7" id="KW-0472">Membrane</keyword>
<dbReference type="CDD" id="cd06261">
    <property type="entry name" value="TM_PBP2"/>
    <property type="match status" value="1"/>
</dbReference>
<proteinExistence type="inferred from homology"/>
<dbReference type="GO" id="GO:0055085">
    <property type="term" value="P:transmembrane transport"/>
    <property type="evidence" value="ECO:0007669"/>
    <property type="project" value="InterPro"/>
</dbReference>
<evidence type="ECO:0000256" key="3">
    <source>
        <dbReference type="ARBA" id="ARBA00022475"/>
    </source>
</evidence>
<evidence type="ECO:0000313" key="10">
    <source>
        <dbReference type="Proteomes" id="UP000824140"/>
    </source>
</evidence>
<feature type="transmembrane region" description="Helical" evidence="7">
    <location>
        <begin position="125"/>
        <end position="146"/>
    </location>
</feature>
<gene>
    <name evidence="9" type="ORF">IAA84_12985</name>
</gene>
<comment type="caution">
    <text evidence="9">The sequence shown here is derived from an EMBL/GenBank/DDBJ whole genome shotgun (WGS) entry which is preliminary data.</text>
</comment>
<dbReference type="InterPro" id="IPR000515">
    <property type="entry name" value="MetI-like"/>
</dbReference>
<dbReference type="AlphaFoldDB" id="A0A9D1G360"/>
<evidence type="ECO:0000256" key="7">
    <source>
        <dbReference type="RuleBase" id="RU363032"/>
    </source>
</evidence>
<evidence type="ECO:0000256" key="1">
    <source>
        <dbReference type="ARBA" id="ARBA00004651"/>
    </source>
</evidence>
<keyword evidence="3" id="KW-1003">Cell membrane</keyword>
<dbReference type="GO" id="GO:0005886">
    <property type="term" value="C:plasma membrane"/>
    <property type="evidence" value="ECO:0007669"/>
    <property type="project" value="UniProtKB-SubCell"/>
</dbReference>
<evidence type="ECO:0000313" key="9">
    <source>
        <dbReference type="EMBL" id="HIS93923.1"/>
    </source>
</evidence>
<sequence length="307" mass="34848">MMLARSSAKLWRRMFARRYCYLMLIPVAAYYAVFCYAPMWGLLIAFQDYKVFKGIGGSEWIGLKNFMDFVQGRQFGTVIANTLILNLESLCFTFPAPILFALLLNELRNRAFCKTVQTITYMPHFVSTVVVVSMMHMLLSPTNGIVNQTIMKMGRDPIYFLNKPEYFRSLSIISGLWQGTGWGSIIYLASIAGIDPVFYEAATIDGANWWQKIWKITLPCMRSTIIIMFILRMGQMMGSDFEKVMLMQTPGNKSVSQLLSTYVYERGVLNSDFGYATAVSFFNSLVSLLLIGTSNFVSKKLAGEALW</sequence>
<organism evidence="9 10">
    <name type="scientific">Candidatus Alectryocaccomicrobium excrementavium</name>
    <dbReference type="NCBI Taxonomy" id="2840668"/>
    <lineage>
        <taxon>Bacteria</taxon>
        <taxon>Bacillati</taxon>
        <taxon>Bacillota</taxon>
        <taxon>Clostridia</taxon>
        <taxon>Candidatus Alectryocaccomicrobium</taxon>
    </lineage>
</organism>
<feature type="transmembrane region" description="Helical" evidence="7">
    <location>
        <begin position="21"/>
        <end position="46"/>
    </location>
</feature>
<keyword evidence="4 7" id="KW-0812">Transmembrane</keyword>
<dbReference type="Pfam" id="PF00528">
    <property type="entry name" value="BPD_transp_1"/>
    <property type="match status" value="1"/>
</dbReference>
<dbReference type="EMBL" id="DVJN01000247">
    <property type="protein sequence ID" value="HIS93923.1"/>
    <property type="molecule type" value="Genomic_DNA"/>
</dbReference>
<dbReference type="InterPro" id="IPR050809">
    <property type="entry name" value="UgpAE/MalFG_permease"/>
</dbReference>
<dbReference type="PANTHER" id="PTHR43227">
    <property type="entry name" value="BLL4140 PROTEIN"/>
    <property type="match status" value="1"/>
</dbReference>
<accession>A0A9D1G360</accession>
<dbReference type="SUPFAM" id="SSF161098">
    <property type="entry name" value="MetI-like"/>
    <property type="match status" value="1"/>
</dbReference>
<evidence type="ECO:0000256" key="6">
    <source>
        <dbReference type="ARBA" id="ARBA00023136"/>
    </source>
</evidence>
<protein>
    <submittedName>
        <fullName evidence="9">Sugar ABC transporter permease</fullName>
    </submittedName>
</protein>
<evidence type="ECO:0000256" key="5">
    <source>
        <dbReference type="ARBA" id="ARBA00022989"/>
    </source>
</evidence>
<feature type="transmembrane region" description="Helical" evidence="7">
    <location>
        <begin position="273"/>
        <end position="291"/>
    </location>
</feature>
<feature type="domain" description="ABC transmembrane type-1" evidence="8">
    <location>
        <begin position="79"/>
        <end position="294"/>
    </location>
</feature>
<feature type="transmembrane region" description="Helical" evidence="7">
    <location>
        <begin position="166"/>
        <end position="192"/>
    </location>
</feature>
<keyword evidence="5 7" id="KW-1133">Transmembrane helix</keyword>
<keyword evidence="2 7" id="KW-0813">Transport</keyword>
<name>A0A9D1G360_9FIRM</name>